<dbReference type="SFLD" id="SFLDS00019">
    <property type="entry name" value="Glutathione_Transferase_(cytos"/>
    <property type="match status" value="1"/>
</dbReference>
<evidence type="ECO:0000313" key="3">
    <source>
        <dbReference type="EMBL" id="SMP25160.1"/>
    </source>
</evidence>
<reference evidence="3 4" key="1">
    <citation type="submission" date="2017-05" db="EMBL/GenBank/DDBJ databases">
        <authorList>
            <person name="Varghese N."/>
            <person name="Submissions S."/>
        </authorList>
    </citation>
    <scope>NUCLEOTIDE SEQUENCE [LARGE SCALE GENOMIC DNA]</scope>
    <source>
        <strain evidence="3 4">DSM 15949</strain>
    </source>
</reference>
<name>A0ABY1P2V4_9HYPH</name>
<accession>A0ABY1P2V4</accession>
<evidence type="ECO:0000259" key="1">
    <source>
        <dbReference type="PROSITE" id="PS50404"/>
    </source>
</evidence>
<evidence type="ECO:0000259" key="2">
    <source>
        <dbReference type="PROSITE" id="PS50405"/>
    </source>
</evidence>
<dbReference type="InterPro" id="IPR036249">
    <property type="entry name" value="Thioredoxin-like_sf"/>
</dbReference>
<dbReference type="EMBL" id="FXTT01000003">
    <property type="protein sequence ID" value="SMP25160.1"/>
    <property type="molecule type" value="Genomic_DNA"/>
</dbReference>
<dbReference type="Pfam" id="PF13409">
    <property type="entry name" value="GST_N_2"/>
    <property type="match status" value="1"/>
</dbReference>
<dbReference type="SFLD" id="SFLDG00358">
    <property type="entry name" value="Main_(cytGST)"/>
    <property type="match status" value="1"/>
</dbReference>
<evidence type="ECO:0000313" key="4">
    <source>
        <dbReference type="Proteomes" id="UP001157914"/>
    </source>
</evidence>
<keyword evidence="4" id="KW-1185">Reference proteome</keyword>
<dbReference type="InterPro" id="IPR036282">
    <property type="entry name" value="Glutathione-S-Trfase_C_sf"/>
</dbReference>
<gene>
    <name evidence="3" type="ORF">SAMN06265374_2519</name>
</gene>
<dbReference type="Gene3D" id="3.40.30.10">
    <property type="entry name" value="Glutaredoxin"/>
    <property type="match status" value="1"/>
</dbReference>
<organism evidence="3 4">
    <name type="scientific">Roseibium denhamense</name>
    <dbReference type="NCBI Taxonomy" id="76305"/>
    <lineage>
        <taxon>Bacteria</taxon>
        <taxon>Pseudomonadati</taxon>
        <taxon>Pseudomonadota</taxon>
        <taxon>Alphaproteobacteria</taxon>
        <taxon>Hyphomicrobiales</taxon>
        <taxon>Stappiaceae</taxon>
        <taxon>Roseibium</taxon>
    </lineage>
</organism>
<dbReference type="PANTHER" id="PTHR44051:SF8">
    <property type="entry name" value="GLUTATHIONE S-TRANSFERASE GSTA"/>
    <property type="match status" value="1"/>
</dbReference>
<dbReference type="PANTHER" id="PTHR44051">
    <property type="entry name" value="GLUTATHIONE S-TRANSFERASE-RELATED"/>
    <property type="match status" value="1"/>
</dbReference>
<dbReference type="Pfam" id="PF00043">
    <property type="entry name" value="GST_C"/>
    <property type="match status" value="1"/>
</dbReference>
<protein>
    <submittedName>
        <fullName evidence="3">Glutathione S-transferase</fullName>
    </submittedName>
</protein>
<feature type="domain" description="GST C-terminal" evidence="2">
    <location>
        <begin position="86"/>
        <end position="203"/>
    </location>
</feature>
<feature type="domain" description="GST N-terminal" evidence="1">
    <location>
        <begin position="1"/>
        <end position="81"/>
    </location>
</feature>
<dbReference type="CDD" id="cd03188">
    <property type="entry name" value="GST_C_Beta"/>
    <property type="match status" value="1"/>
</dbReference>
<proteinExistence type="predicted"/>
<dbReference type="SUPFAM" id="SSF52833">
    <property type="entry name" value="Thioredoxin-like"/>
    <property type="match status" value="1"/>
</dbReference>
<dbReference type="CDD" id="cd03057">
    <property type="entry name" value="GST_N_Beta"/>
    <property type="match status" value="1"/>
</dbReference>
<dbReference type="InterPro" id="IPR004045">
    <property type="entry name" value="Glutathione_S-Trfase_N"/>
</dbReference>
<dbReference type="InterPro" id="IPR040079">
    <property type="entry name" value="Glutathione_S-Trfase"/>
</dbReference>
<dbReference type="InterPro" id="IPR010987">
    <property type="entry name" value="Glutathione-S-Trfase_C-like"/>
</dbReference>
<dbReference type="RefSeq" id="WP_155194010.1">
    <property type="nucleotide sequence ID" value="NZ_BAAAEA010000002.1"/>
</dbReference>
<dbReference type="PROSITE" id="PS50405">
    <property type="entry name" value="GST_CTER"/>
    <property type="match status" value="1"/>
</dbReference>
<sequence length="203" mass="22315">MKLYYKSGACSMAAHILLNEAGADYALEKVDTAQGLTESGADFSLINPRGYVPALEQADGSVLTENTAILAFLAGRFPALAANDSEGDSHYRLLEILSFLSSELHKAFSPYFSGATFSQDRQAENAAKLRSKLTQFERLLSQENEYLLGNRFSVADAYAFVILNWTTFIGVSLADWPHTQAYVDRIRARRSVQMALETEGLAA</sequence>
<dbReference type="Gene3D" id="1.20.1050.10">
    <property type="match status" value="1"/>
</dbReference>
<dbReference type="Proteomes" id="UP001157914">
    <property type="component" value="Unassembled WGS sequence"/>
</dbReference>
<dbReference type="SFLD" id="SFLDG01150">
    <property type="entry name" value="Main.1:_Beta-like"/>
    <property type="match status" value="1"/>
</dbReference>
<dbReference type="PROSITE" id="PS50404">
    <property type="entry name" value="GST_NTER"/>
    <property type="match status" value="1"/>
</dbReference>
<comment type="caution">
    <text evidence="3">The sequence shown here is derived from an EMBL/GenBank/DDBJ whole genome shotgun (WGS) entry which is preliminary data.</text>
</comment>
<dbReference type="SUPFAM" id="SSF47616">
    <property type="entry name" value="GST C-terminal domain-like"/>
    <property type="match status" value="1"/>
</dbReference>
<dbReference type="InterPro" id="IPR004046">
    <property type="entry name" value="GST_C"/>
</dbReference>